<reference evidence="1" key="1">
    <citation type="submission" date="2021-05" db="EMBL/GenBank/DDBJ databases">
        <authorList>
            <person name="Pan Q."/>
            <person name="Jouanno E."/>
            <person name="Zahm M."/>
            <person name="Klopp C."/>
            <person name="Cabau C."/>
            <person name="Louis A."/>
            <person name="Berthelot C."/>
            <person name="Parey E."/>
            <person name="Roest Crollius H."/>
            <person name="Montfort J."/>
            <person name="Robinson-Rechavi M."/>
            <person name="Bouchez O."/>
            <person name="Lampietro C."/>
            <person name="Lopez Roques C."/>
            <person name="Donnadieu C."/>
            <person name="Postlethwait J."/>
            <person name="Bobe J."/>
            <person name="Dillon D."/>
            <person name="Chandos A."/>
            <person name="von Hippel F."/>
            <person name="Guiguen Y."/>
        </authorList>
    </citation>
    <scope>NUCLEOTIDE SEQUENCE</scope>
    <source>
        <strain evidence="1">YG-Jan2019</strain>
    </source>
</reference>
<accession>A0ACC2GBM0</accession>
<gene>
    <name evidence="1" type="ORF">DPEC_G00187000</name>
</gene>
<evidence type="ECO:0000313" key="1">
    <source>
        <dbReference type="EMBL" id="KAJ8001036.1"/>
    </source>
</evidence>
<protein>
    <submittedName>
        <fullName evidence="1">Uncharacterized protein</fullName>
    </submittedName>
</protein>
<sequence length="145" mass="15347">MDHGSIAQMLKVLEGSLRLLFSLNQVFTSDLNNPASPGFKNLANTLIAVLNKIFRNTPSFRRSILNSFKSGSVISNMTLVFSDKASVPPIGNVTSTFLNNINATGLSIVQGSVSFNSGNALGPTSFSLAALLLTLSLVMVQLITG</sequence>
<organism evidence="1 2">
    <name type="scientific">Dallia pectoralis</name>
    <name type="common">Alaska blackfish</name>
    <dbReference type="NCBI Taxonomy" id="75939"/>
    <lineage>
        <taxon>Eukaryota</taxon>
        <taxon>Metazoa</taxon>
        <taxon>Chordata</taxon>
        <taxon>Craniata</taxon>
        <taxon>Vertebrata</taxon>
        <taxon>Euteleostomi</taxon>
        <taxon>Actinopterygii</taxon>
        <taxon>Neopterygii</taxon>
        <taxon>Teleostei</taxon>
        <taxon>Protacanthopterygii</taxon>
        <taxon>Esociformes</taxon>
        <taxon>Umbridae</taxon>
        <taxon>Dallia</taxon>
    </lineage>
</organism>
<dbReference type="Proteomes" id="UP001157502">
    <property type="component" value="Chromosome 15"/>
</dbReference>
<dbReference type="EMBL" id="CM055742">
    <property type="protein sequence ID" value="KAJ8001036.1"/>
    <property type="molecule type" value="Genomic_DNA"/>
</dbReference>
<evidence type="ECO:0000313" key="2">
    <source>
        <dbReference type="Proteomes" id="UP001157502"/>
    </source>
</evidence>
<keyword evidence="2" id="KW-1185">Reference proteome</keyword>
<comment type="caution">
    <text evidence="1">The sequence shown here is derived from an EMBL/GenBank/DDBJ whole genome shotgun (WGS) entry which is preliminary data.</text>
</comment>
<proteinExistence type="predicted"/>
<name>A0ACC2GBM0_DALPE</name>